<dbReference type="SUPFAM" id="SSF52540">
    <property type="entry name" value="P-loop containing nucleoside triphosphate hydrolases"/>
    <property type="match status" value="1"/>
</dbReference>
<accession>A0ABR0EHN6</accession>
<protein>
    <recommendedName>
        <fullName evidence="2">Nephrocystin 3-like N-terminal domain-containing protein</fullName>
    </recommendedName>
</protein>
<dbReference type="InterPro" id="IPR053137">
    <property type="entry name" value="NLR-like"/>
</dbReference>
<dbReference type="PANTHER" id="PTHR46082">
    <property type="entry name" value="ATP/GTP-BINDING PROTEIN-RELATED"/>
    <property type="match status" value="1"/>
</dbReference>
<dbReference type="SUPFAM" id="SSF53167">
    <property type="entry name" value="Purine and uridine phosphorylases"/>
    <property type="match status" value="1"/>
</dbReference>
<dbReference type="InterPro" id="IPR035994">
    <property type="entry name" value="Nucleoside_phosphorylase_sf"/>
</dbReference>
<dbReference type="Proteomes" id="UP001305779">
    <property type="component" value="Unassembled WGS sequence"/>
</dbReference>
<reference evidence="3 4" key="1">
    <citation type="journal article" date="2023" name="G3 (Bethesda)">
        <title>A chromosome-level genome assembly of Zasmidium syzygii isolated from banana leaves.</title>
        <authorList>
            <person name="van Westerhoven A.C."/>
            <person name="Mehrabi R."/>
            <person name="Talebi R."/>
            <person name="Steentjes M.B.F."/>
            <person name="Corcolon B."/>
            <person name="Chong P.A."/>
            <person name="Kema G.H.J."/>
            <person name="Seidl M.F."/>
        </authorList>
    </citation>
    <scope>NUCLEOTIDE SEQUENCE [LARGE SCALE GENOMIC DNA]</scope>
    <source>
        <strain evidence="3 4">P124</strain>
    </source>
</reference>
<name>A0ABR0EHN6_ZASCE</name>
<comment type="caution">
    <text evidence="3">The sequence shown here is derived from an EMBL/GenBank/DDBJ whole genome shotgun (WGS) entry which is preliminary data.</text>
</comment>
<dbReference type="Gene3D" id="3.40.50.1580">
    <property type="entry name" value="Nucleoside phosphorylase domain"/>
    <property type="match status" value="1"/>
</dbReference>
<evidence type="ECO:0000313" key="4">
    <source>
        <dbReference type="Proteomes" id="UP001305779"/>
    </source>
</evidence>
<dbReference type="PANTHER" id="PTHR46082:SF11">
    <property type="entry name" value="AAA+ ATPASE DOMAIN-CONTAINING PROTEIN-RELATED"/>
    <property type="match status" value="1"/>
</dbReference>
<gene>
    <name evidence="3" type="ORF">PRZ48_009071</name>
</gene>
<keyword evidence="1" id="KW-0677">Repeat</keyword>
<keyword evidence="4" id="KW-1185">Reference proteome</keyword>
<evidence type="ECO:0000256" key="1">
    <source>
        <dbReference type="ARBA" id="ARBA00022737"/>
    </source>
</evidence>
<dbReference type="EMBL" id="JAXOVC010000006">
    <property type="protein sequence ID" value="KAK4500879.1"/>
    <property type="molecule type" value="Genomic_DNA"/>
</dbReference>
<evidence type="ECO:0000313" key="3">
    <source>
        <dbReference type="EMBL" id="KAK4500879.1"/>
    </source>
</evidence>
<sequence>MATVSHSTPSYSIGWIAPLYFELAAAIKMLDEEHDEPEDFERNDSDNNSYTWGRIGKHNVVIASLPEYGTSAAATSAAHMRASLPDVKVGLLVGIGAGITGEARDEKGVVTVRRDMFLGDVAVSIPSDANGGVVQHDVKKAKTVDGQKVYQRNGFLDAPPRALRSAVVAVRARHQIGRSKVEEYLRAFLDEEVEEGMFSYPGAEKDPLREVMKAQAEEVAAQKPQRNSIRDKHKIHYGTIVSGNELIKSTEERDSIVDWLRDDNVDPICLEMEAGGLMNNFPCLVVRGISDYGDERKNDDWQGYAAATAAAYAKDLLQYLAPKEVKAAKGIGELMKEVRDDVDHVKARANSIYDHTSAMAARQTADDEREMLDFLTTDDHSDALNASLSHHLEHTDEWFFESPEFSSWLSGEEAHILQCVGEPGAGKTVLAGQAVRWLQRRSNEDEAVLYLFCRHSEQKAQTFDKLISTLLRQICRRFTQLLPIPTPMYQQAKQAQVRPSANDIDNALRACVAQVKRTYLVIDALDECQPSCCQRLLELAKGLPWRYITTSRKDSAISASIESSLYLHIRATEHDLQSYIESEMYKLRARVMTDMELEHKILHAVLNAAGGL</sequence>
<dbReference type="Gene3D" id="3.40.50.300">
    <property type="entry name" value="P-loop containing nucleotide triphosphate hydrolases"/>
    <property type="match status" value="1"/>
</dbReference>
<proteinExistence type="predicted"/>
<organism evidence="3 4">
    <name type="scientific">Zasmidium cellare</name>
    <name type="common">Wine cellar mold</name>
    <name type="synonym">Racodium cellare</name>
    <dbReference type="NCBI Taxonomy" id="395010"/>
    <lineage>
        <taxon>Eukaryota</taxon>
        <taxon>Fungi</taxon>
        <taxon>Dikarya</taxon>
        <taxon>Ascomycota</taxon>
        <taxon>Pezizomycotina</taxon>
        <taxon>Dothideomycetes</taxon>
        <taxon>Dothideomycetidae</taxon>
        <taxon>Mycosphaerellales</taxon>
        <taxon>Mycosphaerellaceae</taxon>
        <taxon>Zasmidium</taxon>
    </lineage>
</organism>
<dbReference type="InterPro" id="IPR056884">
    <property type="entry name" value="NPHP3-like_N"/>
</dbReference>
<feature type="domain" description="Nephrocystin 3-like N-terminal" evidence="2">
    <location>
        <begin position="395"/>
        <end position="541"/>
    </location>
</feature>
<dbReference type="InterPro" id="IPR027417">
    <property type="entry name" value="P-loop_NTPase"/>
</dbReference>
<dbReference type="Pfam" id="PF24883">
    <property type="entry name" value="NPHP3_N"/>
    <property type="match status" value="1"/>
</dbReference>
<evidence type="ECO:0000259" key="2">
    <source>
        <dbReference type="Pfam" id="PF24883"/>
    </source>
</evidence>